<evidence type="ECO:0000313" key="1">
    <source>
        <dbReference type="EMBL" id="MPN25796.1"/>
    </source>
</evidence>
<name>A0A645GHX9_9ZZZZ</name>
<comment type="caution">
    <text evidence="1">The sequence shown here is derived from an EMBL/GenBank/DDBJ whole genome shotgun (WGS) entry which is preliminary data.</text>
</comment>
<proteinExistence type="predicted"/>
<accession>A0A645GHX9</accession>
<reference evidence="1" key="1">
    <citation type="submission" date="2019-08" db="EMBL/GenBank/DDBJ databases">
        <authorList>
            <person name="Kucharzyk K."/>
            <person name="Murdoch R.W."/>
            <person name="Higgins S."/>
            <person name="Loffler F."/>
        </authorList>
    </citation>
    <scope>NUCLEOTIDE SEQUENCE</scope>
</reference>
<protein>
    <submittedName>
        <fullName evidence="1">Uncharacterized protein</fullName>
    </submittedName>
</protein>
<dbReference type="EMBL" id="VSSQ01075098">
    <property type="protein sequence ID" value="MPN25796.1"/>
    <property type="molecule type" value="Genomic_DNA"/>
</dbReference>
<gene>
    <name evidence="1" type="ORF">SDC9_173211</name>
</gene>
<dbReference type="AlphaFoldDB" id="A0A645GHX9"/>
<sequence>METSIDYAIKQNGELISGGRINAANEPSASVMTRSLNYPLQISLITQATVPSLKITIDGIVIFESMGQVPSGHVIEHQFTEFGPHEIVVEIP</sequence>
<organism evidence="1">
    <name type="scientific">bioreactor metagenome</name>
    <dbReference type="NCBI Taxonomy" id="1076179"/>
    <lineage>
        <taxon>unclassified sequences</taxon>
        <taxon>metagenomes</taxon>
        <taxon>ecological metagenomes</taxon>
    </lineage>
</organism>